<dbReference type="Pfam" id="PF14124">
    <property type="entry name" value="DUF4291"/>
    <property type="match status" value="1"/>
</dbReference>
<organism evidence="1 2">
    <name type="scientific">Parachitinimonas caeni</name>
    <dbReference type="NCBI Taxonomy" id="3031301"/>
    <lineage>
        <taxon>Bacteria</taxon>
        <taxon>Pseudomonadati</taxon>
        <taxon>Pseudomonadota</taxon>
        <taxon>Betaproteobacteria</taxon>
        <taxon>Neisseriales</taxon>
        <taxon>Chitinibacteraceae</taxon>
        <taxon>Parachitinimonas</taxon>
    </lineage>
</organism>
<evidence type="ECO:0000313" key="1">
    <source>
        <dbReference type="EMBL" id="MDK2126387.1"/>
    </source>
</evidence>
<keyword evidence="2" id="KW-1185">Reference proteome</keyword>
<dbReference type="Proteomes" id="UP001172778">
    <property type="component" value="Unassembled WGS sequence"/>
</dbReference>
<dbReference type="InterPro" id="IPR025633">
    <property type="entry name" value="DUF4291"/>
</dbReference>
<comment type="caution">
    <text evidence="1">The sequence shown here is derived from an EMBL/GenBank/DDBJ whole genome shotgun (WGS) entry which is preliminary data.</text>
</comment>
<dbReference type="PANTHER" id="PTHR38567">
    <property type="entry name" value="DUF4291 DOMAIN-CONTAINING PROTEIN"/>
    <property type="match status" value="1"/>
</dbReference>
<protein>
    <submittedName>
        <fullName evidence="1">DUF4291 domain-containing protein</fullName>
    </submittedName>
</protein>
<sequence length="205" mass="23507">MLRGMNQTTIKNRQIRAQFNSDTIRVYQAYSSLIALSALHHGRFVSPPFKMERMTWIKPSFLWMMYRTGWGHKDDGQKTILAIDIRREGFEWALAHSCLSHPPAGVSAEEWATLKADNPVRIQWDPERDLHLQPLDYRAIQVGLSGEAVSLYTGQWIQQITDISEQALAIESLVKQGKLTEAKALLPVEHEYPVHAEIARRLEMT</sequence>
<gene>
    <name evidence="1" type="ORF">PZA18_20315</name>
</gene>
<reference evidence="1" key="1">
    <citation type="submission" date="2023-03" db="EMBL/GenBank/DDBJ databases">
        <title>Chitinimonas shenzhenensis gen. nov., sp. nov., a novel member of family Burkholderiaceae isolated from activated sludge collected in Shen Zhen, China.</title>
        <authorList>
            <person name="Wang X."/>
        </authorList>
    </citation>
    <scope>NUCLEOTIDE SEQUENCE</scope>
    <source>
        <strain evidence="1">DQS-5</strain>
    </source>
</reference>
<evidence type="ECO:0000313" key="2">
    <source>
        <dbReference type="Proteomes" id="UP001172778"/>
    </source>
</evidence>
<dbReference type="RefSeq" id="WP_284102706.1">
    <property type="nucleotide sequence ID" value="NZ_JARRAF010000037.1"/>
</dbReference>
<dbReference type="PANTHER" id="PTHR38567:SF1">
    <property type="entry name" value="DUF4291 DOMAIN-CONTAINING PROTEIN"/>
    <property type="match status" value="1"/>
</dbReference>
<proteinExistence type="predicted"/>
<accession>A0ABT7E638</accession>
<name>A0ABT7E638_9NEIS</name>
<dbReference type="EMBL" id="JARRAF010000037">
    <property type="protein sequence ID" value="MDK2126387.1"/>
    <property type="molecule type" value="Genomic_DNA"/>
</dbReference>